<dbReference type="Proteomes" id="UP000192578">
    <property type="component" value="Unassembled WGS sequence"/>
</dbReference>
<accession>A0A9X6NBY0</accession>
<evidence type="ECO:0000313" key="1">
    <source>
        <dbReference type="EMBL" id="OWA50398.1"/>
    </source>
</evidence>
<reference evidence="2" key="1">
    <citation type="submission" date="2017-01" db="EMBL/GenBank/DDBJ databases">
        <title>Comparative genomics of anhydrobiosis in the tardigrade Hypsibius dujardini.</title>
        <authorList>
            <person name="Yoshida Y."/>
            <person name="Koutsovoulos G."/>
            <person name="Laetsch D."/>
            <person name="Stevens L."/>
            <person name="Kumar S."/>
            <person name="Horikawa D."/>
            <person name="Ishino K."/>
            <person name="Komine S."/>
            <person name="Tomita M."/>
            <person name="Blaxter M."/>
            <person name="Arakawa K."/>
        </authorList>
    </citation>
    <scope>NUCLEOTIDE SEQUENCE [LARGE SCALE GENOMIC DNA]</scope>
    <source>
        <strain evidence="2">Z151</strain>
    </source>
</reference>
<dbReference type="OrthoDB" id="6022667at2759"/>
<comment type="caution">
    <text evidence="1">The sequence shown here is derived from an EMBL/GenBank/DDBJ whole genome shotgun (WGS) entry which is preliminary data.</text>
</comment>
<dbReference type="EMBL" id="MTYJ01000192">
    <property type="protein sequence ID" value="OWA50398.1"/>
    <property type="molecule type" value="Genomic_DNA"/>
</dbReference>
<organism evidence="1 2">
    <name type="scientific">Hypsibius exemplaris</name>
    <name type="common">Freshwater tardigrade</name>
    <dbReference type="NCBI Taxonomy" id="2072580"/>
    <lineage>
        <taxon>Eukaryota</taxon>
        <taxon>Metazoa</taxon>
        <taxon>Ecdysozoa</taxon>
        <taxon>Tardigrada</taxon>
        <taxon>Eutardigrada</taxon>
        <taxon>Parachela</taxon>
        <taxon>Hypsibioidea</taxon>
        <taxon>Hypsibiidae</taxon>
        <taxon>Hypsibius</taxon>
    </lineage>
</organism>
<evidence type="ECO:0000313" key="2">
    <source>
        <dbReference type="Proteomes" id="UP000192578"/>
    </source>
</evidence>
<keyword evidence="2" id="KW-1185">Reference proteome</keyword>
<gene>
    <name evidence="1" type="ORF">BV898_14917</name>
</gene>
<sequence length="202" mass="22702">MKVNEVDSCDESWDNLALTKMPILNLFFICSSRNCVFDKLQSSELLQQLGGRKAGCFDEEGKNEGPLGVHSGDRNLSHLLGCVLYLRSVLLHRKKGPTDNFATVEAQRIFQVIFFFGMSNSVLNPIVYGAFHMARRSQSAWRKWYKRFPSVTSVGGRIHGEPNVFSPLRQEHNSINSRASSLRVISRPPSRMSVGKTPSLDV</sequence>
<dbReference type="AlphaFoldDB" id="A0A9X6NBY0"/>
<protein>
    <recommendedName>
        <fullName evidence="3">G-protein coupled receptors family 1 profile domain-containing protein</fullName>
    </recommendedName>
</protein>
<evidence type="ECO:0008006" key="3">
    <source>
        <dbReference type="Google" id="ProtNLM"/>
    </source>
</evidence>
<proteinExistence type="predicted"/>
<name>A0A9X6NBY0_HYPEX</name>